<reference evidence="2 3" key="1">
    <citation type="journal article" date="2012" name="Genome Biol.">
        <title>The genome of the polar eukaryotic microalga coccomyxa subellipsoidea reveals traits of cold adaptation.</title>
        <authorList>
            <person name="Blanc G."/>
            <person name="Agarkova I."/>
            <person name="Grimwood J."/>
            <person name="Kuo A."/>
            <person name="Brueggeman A."/>
            <person name="Dunigan D."/>
            <person name="Gurnon J."/>
            <person name="Ladunga I."/>
            <person name="Lindquist E."/>
            <person name="Lucas S."/>
            <person name="Pangilinan J."/>
            <person name="Proschold T."/>
            <person name="Salamov A."/>
            <person name="Schmutz J."/>
            <person name="Weeks D."/>
            <person name="Yamada T."/>
            <person name="Claverie J.M."/>
            <person name="Grigoriev I."/>
            <person name="Van Etten J."/>
            <person name="Lomsadze A."/>
            <person name="Borodovsky M."/>
        </authorList>
    </citation>
    <scope>NUCLEOTIDE SEQUENCE [LARGE SCALE GENOMIC DNA]</scope>
    <source>
        <strain evidence="2 3">C-169</strain>
    </source>
</reference>
<sequence length="210" mass="22040">MQSAWKCLVLIGLAALGACAAGGLEADWASMQPLYQQGGLAANLDPLSPGPSTAVRTIDPWDYGNLYPDINVTAGTALRFVWHNTAHGVTQIPSRICPLAFNTSDIAQLAPVTNGGDFTTPPLTPGEYFYACPVFGHCLGGMMQPHGVYRIPSGSCPPQYAPGDGFEELGPIQLDGGIAITKSLAAGTYWYSCQVPGHCDDGQIVKVTVA</sequence>
<dbReference type="SUPFAM" id="SSF49503">
    <property type="entry name" value="Cupredoxins"/>
    <property type="match status" value="2"/>
</dbReference>
<keyword evidence="1" id="KW-0732">Signal</keyword>
<keyword evidence="3" id="KW-1185">Reference proteome</keyword>
<dbReference type="RefSeq" id="XP_005650882.1">
    <property type="nucleotide sequence ID" value="XM_005650825.1"/>
</dbReference>
<dbReference type="EMBL" id="AGSI01000002">
    <property type="protein sequence ID" value="EIE26338.1"/>
    <property type="molecule type" value="Genomic_DNA"/>
</dbReference>
<evidence type="ECO:0000256" key="1">
    <source>
        <dbReference type="SAM" id="SignalP"/>
    </source>
</evidence>
<gene>
    <name evidence="2" type="ORF">COCSUDRAFT_39457</name>
</gene>
<protein>
    <recommendedName>
        <fullName evidence="4">Phytocyanin domain-containing protein</fullName>
    </recommendedName>
</protein>
<organism evidence="2 3">
    <name type="scientific">Coccomyxa subellipsoidea (strain C-169)</name>
    <name type="common">Green microalga</name>
    <dbReference type="NCBI Taxonomy" id="574566"/>
    <lineage>
        <taxon>Eukaryota</taxon>
        <taxon>Viridiplantae</taxon>
        <taxon>Chlorophyta</taxon>
        <taxon>core chlorophytes</taxon>
        <taxon>Trebouxiophyceae</taxon>
        <taxon>Trebouxiophyceae incertae sedis</taxon>
        <taxon>Coccomyxaceae</taxon>
        <taxon>Coccomyxa</taxon>
        <taxon>Coccomyxa subellipsoidea</taxon>
    </lineage>
</organism>
<dbReference type="InterPro" id="IPR008972">
    <property type="entry name" value="Cupredoxin"/>
</dbReference>
<comment type="caution">
    <text evidence="2">The sequence shown here is derived from an EMBL/GenBank/DDBJ whole genome shotgun (WGS) entry which is preliminary data.</text>
</comment>
<evidence type="ECO:0000313" key="3">
    <source>
        <dbReference type="Proteomes" id="UP000007264"/>
    </source>
</evidence>
<dbReference type="OrthoDB" id="513898at2759"/>
<dbReference type="PROSITE" id="PS51257">
    <property type="entry name" value="PROKAR_LIPOPROTEIN"/>
    <property type="match status" value="1"/>
</dbReference>
<proteinExistence type="predicted"/>
<dbReference type="KEGG" id="csl:COCSUDRAFT_39457"/>
<evidence type="ECO:0008006" key="4">
    <source>
        <dbReference type="Google" id="ProtNLM"/>
    </source>
</evidence>
<feature type="signal peptide" evidence="1">
    <location>
        <begin position="1"/>
        <end position="21"/>
    </location>
</feature>
<evidence type="ECO:0000313" key="2">
    <source>
        <dbReference type="EMBL" id="EIE26338.1"/>
    </source>
</evidence>
<dbReference type="Gene3D" id="2.60.40.420">
    <property type="entry name" value="Cupredoxins - blue copper proteins"/>
    <property type="match status" value="1"/>
</dbReference>
<name>I0Z6R9_COCSC</name>
<feature type="chain" id="PRO_5003637587" description="Phytocyanin domain-containing protein" evidence="1">
    <location>
        <begin position="22"/>
        <end position="210"/>
    </location>
</feature>
<accession>I0Z6R9</accession>
<dbReference type="GeneID" id="17044348"/>
<dbReference type="AlphaFoldDB" id="I0Z6R9"/>
<dbReference type="Proteomes" id="UP000007264">
    <property type="component" value="Unassembled WGS sequence"/>
</dbReference>